<accession>A0AAV4PJJ4</accession>
<dbReference type="EMBL" id="BPLQ01003025">
    <property type="protein sequence ID" value="GIX97240.1"/>
    <property type="molecule type" value="Genomic_DNA"/>
</dbReference>
<proteinExistence type="predicted"/>
<sequence length="129" mass="14792">MILVRNPCLSTNRKSFTKNNRNRFNQQKYRFKRENIYKKRSQKKKIASAFPSKPLCASPEALSKSIGSNRKGVGVGGSQRPSRQRRMRERPSHNKLKSVPGRDTQQKSSGLGFFPEKVFGGLYFVKEIT</sequence>
<gene>
    <name evidence="2" type="ORF">CDAR_103471</name>
</gene>
<evidence type="ECO:0000313" key="3">
    <source>
        <dbReference type="Proteomes" id="UP001054837"/>
    </source>
</evidence>
<dbReference type="AlphaFoldDB" id="A0AAV4PJJ4"/>
<keyword evidence="3" id="KW-1185">Reference proteome</keyword>
<feature type="region of interest" description="Disordered" evidence="1">
    <location>
        <begin position="56"/>
        <end position="110"/>
    </location>
</feature>
<feature type="compositionally biased region" description="Basic residues" evidence="1">
    <location>
        <begin position="82"/>
        <end position="96"/>
    </location>
</feature>
<name>A0AAV4PJJ4_9ARAC</name>
<organism evidence="2 3">
    <name type="scientific">Caerostris darwini</name>
    <dbReference type="NCBI Taxonomy" id="1538125"/>
    <lineage>
        <taxon>Eukaryota</taxon>
        <taxon>Metazoa</taxon>
        <taxon>Ecdysozoa</taxon>
        <taxon>Arthropoda</taxon>
        <taxon>Chelicerata</taxon>
        <taxon>Arachnida</taxon>
        <taxon>Araneae</taxon>
        <taxon>Araneomorphae</taxon>
        <taxon>Entelegynae</taxon>
        <taxon>Araneoidea</taxon>
        <taxon>Araneidae</taxon>
        <taxon>Caerostris</taxon>
    </lineage>
</organism>
<comment type="caution">
    <text evidence="2">The sequence shown here is derived from an EMBL/GenBank/DDBJ whole genome shotgun (WGS) entry which is preliminary data.</text>
</comment>
<evidence type="ECO:0000256" key="1">
    <source>
        <dbReference type="SAM" id="MobiDB-lite"/>
    </source>
</evidence>
<reference evidence="2 3" key="1">
    <citation type="submission" date="2021-06" db="EMBL/GenBank/DDBJ databases">
        <title>Caerostris darwini draft genome.</title>
        <authorList>
            <person name="Kono N."/>
            <person name="Arakawa K."/>
        </authorList>
    </citation>
    <scope>NUCLEOTIDE SEQUENCE [LARGE SCALE GENOMIC DNA]</scope>
</reference>
<evidence type="ECO:0000313" key="2">
    <source>
        <dbReference type="EMBL" id="GIX97240.1"/>
    </source>
</evidence>
<protein>
    <submittedName>
        <fullName evidence="2">Uncharacterized protein</fullName>
    </submittedName>
</protein>
<dbReference type="Proteomes" id="UP001054837">
    <property type="component" value="Unassembled WGS sequence"/>
</dbReference>